<reference evidence="7" key="1">
    <citation type="submission" date="2014-12" db="EMBL/GenBank/DDBJ databases">
        <title>Insight into the proteome of Arion vulgaris.</title>
        <authorList>
            <person name="Aradska J."/>
            <person name="Bulat T."/>
            <person name="Smidak R."/>
            <person name="Sarate P."/>
            <person name="Gangsoo J."/>
            <person name="Sialana F."/>
            <person name="Bilban M."/>
            <person name="Lubec G."/>
        </authorList>
    </citation>
    <scope>NUCLEOTIDE SEQUENCE</scope>
    <source>
        <tissue evidence="7">Skin</tissue>
    </source>
</reference>
<evidence type="ECO:0000256" key="1">
    <source>
        <dbReference type="ARBA" id="ARBA00004613"/>
    </source>
</evidence>
<dbReference type="EMBL" id="HACG01010022">
    <property type="protein sequence ID" value="CEK56887.1"/>
    <property type="molecule type" value="Transcribed_RNA"/>
</dbReference>
<gene>
    <name evidence="7" type="primary">ORF28754</name>
</gene>
<feature type="non-terminal residue" evidence="7">
    <location>
        <position position="1"/>
    </location>
</feature>
<sequence>SSQNAMQKTLQDGASHLAGENISNQVNRDDEETSNDYISNLLSNIKNVIRFLEERPDEATARERLLLEDLQRIRKNEQINRLPLPFTQHNFIRFGKRYASNEDIKSQQDQKNFDQASISSIRDLEDVLSRIPDTSSSPLLEPFSENSDATNDSDQSDLADSNIAYDNPEKRQYHNFVRIGKGVQEKRQYHNFVRIGRIIPEKKPHHNFVRIGREAPEKRQYHSFVRIGRRVPDRQRHNFVRFGKRFPEKRQHHSFVRFGK</sequence>
<evidence type="ECO:0000256" key="3">
    <source>
        <dbReference type="ARBA" id="ARBA00022525"/>
    </source>
</evidence>
<feature type="region of interest" description="Disordered" evidence="6">
    <location>
        <begin position="132"/>
        <end position="165"/>
    </location>
</feature>
<feature type="compositionally biased region" description="Polar residues" evidence="6">
    <location>
        <begin position="132"/>
        <end position="159"/>
    </location>
</feature>
<comment type="subcellular location">
    <subcellularLocation>
        <location evidence="1">Secreted</location>
    </subcellularLocation>
</comment>
<dbReference type="AlphaFoldDB" id="A0A0B6YL13"/>
<keyword evidence="5" id="KW-0527">Neuropeptide</keyword>
<feature type="region of interest" description="Disordered" evidence="6">
    <location>
        <begin position="1"/>
        <end position="31"/>
    </location>
</feature>
<organism evidence="7">
    <name type="scientific">Arion vulgaris</name>
    <dbReference type="NCBI Taxonomy" id="1028688"/>
    <lineage>
        <taxon>Eukaryota</taxon>
        <taxon>Metazoa</taxon>
        <taxon>Spiralia</taxon>
        <taxon>Lophotrochozoa</taxon>
        <taxon>Mollusca</taxon>
        <taxon>Gastropoda</taxon>
        <taxon>Heterobranchia</taxon>
        <taxon>Euthyneura</taxon>
        <taxon>Panpulmonata</taxon>
        <taxon>Eupulmonata</taxon>
        <taxon>Stylommatophora</taxon>
        <taxon>Helicina</taxon>
        <taxon>Arionoidea</taxon>
        <taxon>Arionidae</taxon>
        <taxon>Arion</taxon>
    </lineage>
</organism>
<comment type="similarity">
    <text evidence="2">Belongs to the FARP (FMRFamide related peptide) family.</text>
</comment>
<dbReference type="GO" id="GO:0005576">
    <property type="term" value="C:extracellular region"/>
    <property type="evidence" value="ECO:0007669"/>
    <property type="project" value="UniProtKB-SubCell"/>
</dbReference>
<accession>A0A0B6YL13</accession>
<feature type="compositionally biased region" description="Polar residues" evidence="6">
    <location>
        <begin position="1"/>
        <end position="12"/>
    </location>
</feature>
<dbReference type="InterPro" id="IPR002544">
    <property type="entry name" value="FMRFamid-related_peptide-like"/>
</dbReference>
<evidence type="ECO:0000256" key="6">
    <source>
        <dbReference type="SAM" id="MobiDB-lite"/>
    </source>
</evidence>
<evidence type="ECO:0000256" key="5">
    <source>
        <dbReference type="ARBA" id="ARBA00023320"/>
    </source>
</evidence>
<keyword evidence="3" id="KW-0964">Secreted</keyword>
<evidence type="ECO:0000256" key="4">
    <source>
        <dbReference type="ARBA" id="ARBA00022815"/>
    </source>
</evidence>
<proteinExistence type="inferred from homology"/>
<dbReference type="GO" id="GO:0007218">
    <property type="term" value="P:neuropeptide signaling pathway"/>
    <property type="evidence" value="ECO:0007669"/>
    <property type="project" value="UniProtKB-KW"/>
</dbReference>
<dbReference type="Pfam" id="PF01581">
    <property type="entry name" value="FARP"/>
    <property type="match status" value="4"/>
</dbReference>
<protein>
    <submittedName>
        <fullName evidence="7">Uncharacterized protein</fullName>
    </submittedName>
</protein>
<evidence type="ECO:0000313" key="7">
    <source>
        <dbReference type="EMBL" id="CEK56887.1"/>
    </source>
</evidence>
<evidence type="ECO:0000256" key="2">
    <source>
        <dbReference type="ARBA" id="ARBA00006356"/>
    </source>
</evidence>
<keyword evidence="4" id="KW-0027">Amidation</keyword>
<name>A0A0B6YL13_9EUPU</name>